<dbReference type="Pfam" id="PF01751">
    <property type="entry name" value="Toprim"/>
    <property type="match status" value="1"/>
</dbReference>
<comment type="caution">
    <text evidence="8">Lacks conserved residue(s) required for the propagation of feature annotation.</text>
</comment>
<dbReference type="InterPro" id="IPR003602">
    <property type="entry name" value="Topo_IA_DNA-bd_dom"/>
</dbReference>
<dbReference type="Gene3D" id="1.10.460.10">
    <property type="entry name" value="Topoisomerase I, domain 2"/>
    <property type="match status" value="1"/>
</dbReference>
<dbReference type="HAMAP" id="MF_00952">
    <property type="entry name" value="Topoisom_1_prok"/>
    <property type="match status" value="1"/>
</dbReference>
<feature type="site" description="Interaction with DNA" evidence="8">
    <location>
        <position position="35"/>
    </location>
</feature>
<dbReference type="SMART" id="SM00436">
    <property type="entry name" value="TOP1Bc"/>
    <property type="match status" value="1"/>
</dbReference>
<dbReference type="SMART" id="SM00493">
    <property type="entry name" value="TOPRIM"/>
    <property type="match status" value="1"/>
</dbReference>
<dbReference type="GO" id="GO:0006265">
    <property type="term" value="P:DNA topological change"/>
    <property type="evidence" value="ECO:0007669"/>
    <property type="project" value="UniProtKB-UniRule"/>
</dbReference>
<dbReference type="CDD" id="cd03363">
    <property type="entry name" value="TOPRIM_TopoIA_TopoI"/>
    <property type="match status" value="1"/>
</dbReference>
<dbReference type="GO" id="GO:0046872">
    <property type="term" value="F:metal ion binding"/>
    <property type="evidence" value="ECO:0007669"/>
    <property type="project" value="UniProtKB-KW"/>
</dbReference>
<comment type="similarity">
    <text evidence="2 8">Belongs to the type IA topoisomerase family.</text>
</comment>
<dbReference type="EMBL" id="FXAM01000001">
    <property type="protein sequence ID" value="SMF93782.1"/>
    <property type="molecule type" value="Genomic_DNA"/>
</dbReference>
<feature type="site" description="Interaction with DNA" evidence="8">
    <location>
        <position position="147"/>
    </location>
</feature>
<feature type="site" description="Interaction with DNA" evidence="8">
    <location>
        <position position="139"/>
    </location>
</feature>
<dbReference type="GO" id="GO:0003677">
    <property type="term" value="F:DNA binding"/>
    <property type="evidence" value="ECO:0007669"/>
    <property type="project" value="UniProtKB-KW"/>
</dbReference>
<feature type="site" description="Interaction with DNA" evidence="8">
    <location>
        <position position="142"/>
    </location>
</feature>
<keyword evidence="7 8" id="KW-0413">Isomerase</keyword>
<feature type="compositionally biased region" description="Basic residues" evidence="9">
    <location>
        <begin position="625"/>
        <end position="643"/>
    </location>
</feature>
<dbReference type="PANTHER" id="PTHR42785">
    <property type="entry name" value="DNA TOPOISOMERASE, TYPE IA, CORE"/>
    <property type="match status" value="1"/>
</dbReference>
<protein>
    <recommendedName>
        <fullName evidence="8">DNA topoisomerase 1</fullName>
        <ecNumber evidence="8">5.6.2.1</ecNumber>
    </recommendedName>
    <alternativeName>
        <fullName evidence="8">DNA topoisomerase I</fullName>
    </alternativeName>
</protein>
<evidence type="ECO:0000313" key="13">
    <source>
        <dbReference type="Proteomes" id="UP000192923"/>
    </source>
</evidence>
<dbReference type="InterPro" id="IPR003601">
    <property type="entry name" value="Topo_IA_2"/>
</dbReference>
<dbReference type="SUPFAM" id="SSF56712">
    <property type="entry name" value="Prokaryotic type I DNA topoisomerase"/>
    <property type="match status" value="1"/>
</dbReference>
<keyword evidence="4" id="KW-0460">Magnesium</keyword>
<evidence type="ECO:0000256" key="1">
    <source>
        <dbReference type="ARBA" id="ARBA00000213"/>
    </source>
</evidence>
<feature type="site" description="Interaction with DNA" evidence="8">
    <location>
        <position position="482"/>
    </location>
</feature>
<dbReference type="InterPro" id="IPR013825">
    <property type="entry name" value="Topo_IA_cen_sub2"/>
</dbReference>
<evidence type="ECO:0000256" key="2">
    <source>
        <dbReference type="ARBA" id="ARBA00009446"/>
    </source>
</evidence>
<sequence>MPNTDRLLIVESPTKTRKIRSLLGPGWTVEASCGHIRDLPEREMGLEPPDFKPRYVVLDRAKPQVQKLKALAKTAREVYLATDPDREGEAIAWHIQMAVGLKNPARVTFHEITEKAVRAAVQAPRKLDLNLVAAQETRRSLDRLVGYLVSPELCRRMASRLSAGRVQSPALRLVVDREREIENFKPITHYGVTLYFDGPHGDWRAHWLPKPLLPEDQDYWTDLAFAQRVAAIRAVKVVGFKDGERRAEPPAPFTTSTLQQAASAKLNLNPKKTMDVAQALFEQGWITYMRTDSPNLSDEAIRDIRAYAQGQNLPLAPSPRRWQAKAAAQEAHEAIRPTHIEHRAAGGDASERALYQLIWERAVASQLAAAVYDVRQVVLESVEPLDGKTIRFGGKGEKLKSAGWLALAGGDAADELEAENRDNPIPVLKPGDTLIAKDGKLIQKQTEPPKRYTQAGLVKALERLGIGRPSTYAAIMEGLVRRGYVVLKGKIMHPTDIGKAVVDLLKLSFRFLEYDFTARMEDQLDEIARGERQYRSVVAATYDILRQEIGALPPSEGAARRSGVPKAQVDTTAPTRACPECGQPMRRINGRNGWFWGCSGYAAGCRATLPDEAAARGGMDTPTAPKRRRVESSPKRKKSGPRR</sequence>
<dbReference type="InterPro" id="IPR034149">
    <property type="entry name" value="TOPRIM_TopoI"/>
</dbReference>
<dbReference type="InterPro" id="IPR005733">
    <property type="entry name" value="TopoI_bac-type"/>
</dbReference>
<evidence type="ECO:0000259" key="10">
    <source>
        <dbReference type="PROSITE" id="PS50880"/>
    </source>
</evidence>
<keyword evidence="13" id="KW-1185">Reference proteome</keyword>
<dbReference type="Pfam" id="PF01131">
    <property type="entry name" value="Topoisom_bac"/>
    <property type="match status" value="1"/>
</dbReference>
<dbReference type="STRING" id="1760988.SAMN02949497_1074"/>
<feature type="site" description="Interaction with DNA" evidence="8">
    <location>
        <position position="290"/>
    </location>
</feature>
<feature type="region of interest" description="Interaction with DNA" evidence="8">
    <location>
        <begin position="162"/>
        <end position="167"/>
    </location>
</feature>
<feature type="domain" description="Toprim" evidence="10">
    <location>
        <begin position="5"/>
        <end position="114"/>
    </location>
</feature>
<dbReference type="InterPro" id="IPR013824">
    <property type="entry name" value="Topo_IA_cen_sub1"/>
</dbReference>
<dbReference type="PROSITE" id="PS50880">
    <property type="entry name" value="TOPRIM"/>
    <property type="match status" value="1"/>
</dbReference>
<evidence type="ECO:0000256" key="5">
    <source>
        <dbReference type="ARBA" id="ARBA00023029"/>
    </source>
</evidence>
<dbReference type="Gene3D" id="1.10.290.10">
    <property type="entry name" value="Topoisomerase I, domain 4"/>
    <property type="match status" value="1"/>
</dbReference>
<dbReference type="Gene3D" id="2.70.20.10">
    <property type="entry name" value="Topoisomerase I, domain 3"/>
    <property type="match status" value="1"/>
</dbReference>
<feature type="active site" description="O-(5'-phospho-DNA)-tyrosine intermediate" evidence="8">
    <location>
        <position position="288"/>
    </location>
</feature>
<name>A0A1Y6CZP8_9GAMM</name>
<dbReference type="Gene3D" id="3.40.50.140">
    <property type="match status" value="1"/>
</dbReference>
<comment type="subunit">
    <text evidence="8">Monomer.</text>
</comment>
<keyword evidence="3" id="KW-0479">Metal-binding</keyword>
<evidence type="ECO:0000256" key="7">
    <source>
        <dbReference type="ARBA" id="ARBA00023235"/>
    </source>
</evidence>
<gene>
    <name evidence="8" type="primary">topA</name>
    <name evidence="12" type="ORF">SAMN02949497_1074</name>
</gene>
<evidence type="ECO:0000256" key="6">
    <source>
        <dbReference type="ARBA" id="ARBA00023125"/>
    </source>
</evidence>
<organism evidence="12 13">
    <name type="scientific">Methylomagnum ishizawai</name>
    <dbReference type="NCBI Taxonomy" id="1760988"/>
    <lineage>
        <taxon>Bacteria</taxon>
        <taxon>Pseudomonadati</taxon>
        <taxon>Pseudomonadota</taxon>
        <taxon>Gammaproteobacteria</taxon>
        <taxon>Methylococcales</taxon>
        <taxon>Methylococcaceae</taxon>
        <taxon>Methylomagnum</taxon>
    </lineage>
</organism>
<dbReference type="AlphaFoldDB" id="A0A1Y6CZP8"/>
<evidence type="ECO:0000313" key="12">
    <source>
        <dbReference type="EMBL" id="SMF93782.1"/>
    </source>
</evidence>
<comment type="function">
    <text evidence="8">Releases the supercoiling and torsional tension of DNA, which is introduced during the DNA replication and transcription, by transiently cleaving and rejoining one strand of the DNA duplex. Introduces a single-strand break via transesterification at a target site in duplex DNA. The scissile phosphodiester is attacked by the catalytic tyrosine of the enzyme, resulting in the formation of a DNA-(5'-phosphotyrosyl)-enzyme intermediate and the expulsion of a 3'-OH DNA strand. The free DNA strand then undergoes passage around the unbroken strand, thus removing DNA supercoils. Finally, in the religation step, the DNA 3'-OH attacks the covalent intermediate to expel the active-site tyrosine and restore the DNA phosphodiester backbone.</text>
</comment>
<feature type="region of interest" description="Disordered" evidence="9">
    <location>
        <begin position="613"/>
        <end position="643"/>
    </location>
</feature>
<dbReference type="OrthoDB" id="9804262at2"/>
<feature type="site" description="Interaction with DNA" evidence="8">
    <location>
        <position position="138"/>
    </location>
</feature>
<keyword evidence="5 8" id="KW-0799">Topoisomerase</keyword>
<reference evidence="12 13" key="1">
    <citation type="submission" date="2016-12" db="EMBL/GenBank/DDBJ databases">
        <authorList>
            <person name="Song W.-J."/>
            <person name="Kurnit D.M."/>
        </authorList>
    </citation>
    <scope>NUCLEOTIDE SEQUENCE [LARGE SCALE GENOMIC DNA]</scope>
    <source>
        <strain evidence="12 13">175</strain>
    </source>
</reference>
<evidence type="ECO:0000256" key="3">
    <source>
        <dbReference type="ARBA" id="ARBA00022723"/>
    </source>
</evidence>
<dbReference type="InterPro" id="IPR013497">
    <property type="entry name" value="Topo_IA_cen"/>
</dbReference>
<dbReference type="InterPro" id="IPR000380">
    <property type="entry name" value="Topo_IA"/>
</dbReference>
<dbReference type="Proteomes" id="UP000192923">
    <property type="component" value="Unassembled WGS sequence"/>
</dbReference>
<feature type="domain" description="Topo IA-type catalytic" evidence="11">
    <location>
        <begin position="128"/>
        <end position="549"/>
    </location>
</feature>
<dbReference type="InterPro" id="IPR006171">
    <property type="entry name" value="TOPRIM_dom"/>
</dbReference>
<accession>A0A1Y6CZP8</accession>
<evidence type="ECO:0000256" key="9">
    <source>
        <dbReference type="SAM" id="MobiDB-lite"/>
    </source>
</evidence>
<dbReference type="PROSITE" id="PS52039">
    <property type="entry name" value="TOPO_IA_2"/>
    <property type="match status" value="1"/>
</dbReference>
<dbReference type="InterPro" id="IPR023405">
    <property type="entry name" value="Topo_IA_core_domain"/>
</dbReference>
<keyword evidence="6 8" id="KW-0238">DNA-binding</keyword>
<dbReference type="GO" id="GO:0003917">
    <property type="term" value="F:DNA topoisomerase type I (single strand cut, ATP-independent) activity"/>
    <property type="evidence" value="ECO:0007669"/>
    <property type="project" value="UniProtKB-UniRule"/>
</dbReference>
<dbReference type="RefSeq" id="WP_085210625.1">
    <property type="nucleotide sequence ID" value="NZ_FXAM01000001.1"/>
</dbReference>
<evidence type="ECO:0000259" key="11">
    <source>
        <dbReference type="PROSITE" id="PS52039"/>
    </source>
</evidence>
<dbReference type="InterPro" id="IPR013826">
    <property type="entry name" value="Topo_IA_cen_sub3"/>
</dbReference>
<dbReference type="PANTHER" id="PTHR42785:SF1">
    <property type="entry name" value="DNA TOPOISOMERASE"/>
    <property type="match status" value="1"/>
</dbReference>
<dbReference type="Gene3D" id="3.30.65.10">
    <property type="entry name" value="Bacterial Topoisomerase I, domain 1"/>
    <property type="match status" value="1"/>
</dbReference>
<dbReference type="PRINTS" id="PR00417">
    <property type="entry name" value="PRTPISMRASEI"/>
</dbReference>
<dbReference type="EC" id="5.6.2.1" evidence="8"/>
<dbReference type="CDD" id="cd00186">
    <property type="entry name" value="TOP1Ac"/>
    <property type="match status" value="1"/>
</dbReference>
<dbReference type="InterPro" id="IPR028612">
    <property type="entry name" value="Topoisom_1_IA"/>
</dbReference>
<dbReference type="SUPFAM" id="SSF57783">
    <property type="entry name" value="Zinc beta-ribbon"/>
    <property type="match status" value="1"/>
</dbReference>
<dbReference type="NCBIfam" id="TIGR01051">
    <property type="entry name" value="topA_bact"/>
    <property type="match status" value="1"/>
</dbReference>
<evidence type="ECO:0000256" key="8">
    <source>
        <dbReference type="HAMAP-Rule" id="MF_00952"/>
    </source>
</evidence>
<evidence type="ECO:0000256" key="4">
    <source>
        <dbReference type="ARBA" id="ARBA00022842"/>
    </source>
</evidence>
<comment type="catalytic activity">
    <reaction evidence="1 8">
        <text>ATP-independent breakage of single-stranded DNA, followed by passage and rejoining.</text>
        <dbReference type="EC" id="5.6.2.1"/>
    </reaction>
</comment>
<dbReference type="SMART" id="SM00437">
    <property type="entry name" value="TOP1Ac"/>
    <property type="match status" value="1"/>
</dbReference>
<proteinExistence type="inferred from homology"/>